<dbReference type="AlphaFoldDB" id="A0AA35PBI3"/>
<dbReference type="Proteomes" id="UP001178461">
    <property type="component" value="Chromosome 7"/>
</dbReference>
<name>A0AA35PBI3_9SAUR</name>
<evidence type="ECO:0000313" key="1">
    <source>
        <dbReference type="EMBL" id="CAI5779830.1"/>
    </source>
</evidence>
<organism evidence="1 2">
    <name type="scientific">Podarcis lilfordi</name>
    <name type="common">Lilford's wall lizard</name>
    <dbReference type="NCBI Taxonomy" id="74358"/>
    <lineage>
        <taxon>Eukaryota</taxon>
        <taxon>Metazoa</taxon>
        <taxon>Chordata</taxon>
        <taxon>Craniata</taxon>
        <taxon>Vertebrata</taxon>
        <taxon>Euteleostomi</taxon>
        <taxon>Lepidosauria</taxon>
        <taxon>Squamata</taxon>
        <taxon>Bifurcata</taxon>
        <taxon>Unidentata</taxon>
        <taxon>Episquamata</taxon>
        <taxon>Laterata</taxon>
        <taxon>Lacertibaenia</taxon>
        <taxon>Lacertidae</taxon>
        <taxon>Podarcis</taxon>
    </lineage>
</organism>
<reference evidence="1" key="1">
    <citation type="submission" date="2022-12" db="EMBL/GenBank/DDBJ databases">
        <authorList>
            <person name="Alioto T."/>
            <person name="Alioto T."/>
            <person name="Gomez Garrido J."/>
        </authorList>
    </citation>
    <scope>NUCLEOTIDE SEQUENCE</scope>
</reference>
<accession>A0AA35PBI3</accession>
<gene>
    <name evidence="1" type="ORF">PODLI_1B041859</name>
</gene>
<proteinExistence type="predicted"/>
<keyword evidence="2" id="KW-1185">Reference proteome</keyword>
<sequence>MPTDLPRRIWSSPKLRLKRCSPHQGTVRQTGYQVQTTTPPLLKAQRAPQNQVEVEKPPDTRACQTPECPFEEQGLLRGKGIFMSKLTKASQVVCSCSQGPCSRALREASWLALPRKNYDRRRAHWKILSLSPCTLLIARCKKKRIMGESVFTITCPVV</sequence>
<protein>
    <submittedName>
        <fullName evidence="1">Uncharacterized protein</fullName>
    </submittedName>
</protein>
<evidence type="ECO:0000313" key="2">
    <source>
        <dbReference type="Proteomes" id="UP001178461"/>
    </source>
</evidence>
<dbReference type="EMBL" id="OX395132">
    <property type="protein sequence ID" value="CAI5779830.1"/>
    <property type="molecule type" value="Genomic_DNA"/>
</dbReference>